<evidence type="ECO:0000313" key="2">
    <source>
        <dbReference type="EMBL" id="MFC4159468.1"/>
    </source>
</evidence>
<proteinExistence type="predicted"/>
<dbReference type="Gene3D" id="3.90.950.20">
    <property type="entry name" value="CinA-like"/>
    <property type="match status" value="1"/>
</dbReference>
<organism evidence="2 3">
    <name type="scientific">Chitinimonas lacunae</name>
    <dbReference type="NCBI Taxonomy" id="1963018"/>
    <lineage>
        <taxon>Bacteria</taxon>
        <taxon>Pseudomonadati</taxon>
        <taxon>Pseudomonadota</taxon>
        <taxon>Betaproteobacteria</taxon>
        <taxon>Neisseriales</taxon>
        <taxon>Chitinibacteraceae</taxon>
        <taxon>Chitinimonas</taxon>
    </lineage>
</organism>
<protein>
    <submittedName>
        <fullName evidence="2">CinA family protein</fullName>
    </submittedName>
</protein>
<dbReference type="InterPro" id="IPR036653">
    <property type="entry name" value="CinA-like_C"/>
</dbReference>
<dbReference type="Proteomes" id="UP001595791">
    <property type="component" value="Unassembled WGS sequence"/>
</dbReference>
<dbReference type="InterPro" id="IPR008136">
    <property type="entry name" value="CinA_C"/>
</dbReference>
<dbReference type="Pfam" id="PF02464">
    <property type="entry name" value="CinA"/>
    <property type="match status" value="1"/>
</dbReference>
<dbReference type="NCBIfam" id="TIGR00199">
    <property type="entry name" value="PncC_domain"/>
    <property type="match status" value="1"/>
</dbReference>
<comment type="caution">
    <text evidence="2">The sequence shown here is derived from an EMBL/GenBank/DDBJ whole genome shotgun (WGS) entry which is preliminary data.</text>
</comment>
<name>A0ABV8MMQ5_9NEIS</name>
<dbReference type="SUPFAM" id="SSF142433">
    <property type="entry name" value="CinA-like"/>
    <property type="match status" value="1"/>
</dbReference>
<evidence type="ECO:0000259" key="1">
    <source>
        <dbReference type="Pfam" id="PF02464"/>
    </source>
</evidence>
<gene>
    <name evidence="2" type="ORF">ACFOW7_08890</name>
</gene>
<dbReference type="EMBL" id="JBHSBU010000001">
    <property type="protein sequence ID" value="MFC4159468.1"/>
    <property type="molecule type" value="Genomic_DNA"/>
</dbReference>
<dbReference type="RefSeq" id="WP_378163251.1">
    <property type="nucleotide sequence ID" value="NZ_JBHSBU010000001.1"/>
</dbReference>
<accession>A0ABV8MMQ5</accession>
<sequence>MTEPSFSTYPLAERLGLALAARGWRVSAAESCTGGGIAAAITDIPGSSAWFDAGFVTYANSAKTALLGVDAATLAMHGAVSEATAREMAMGARRVAAADLAVAVSGIAGPAGGTPEKPVGTVCFAWAGPGFVDSEQCCFEGDRAAVRQQTVRHALEGLLARLERDAAH</sequence>
<keyword evidence="3" id="KW-1185">Reference proteome</keyword>
<evidence type="ECO:0000313" key="3">
    <source>
        <dbReference type="Proteomes" id="UP001595791"/>
    </source>
</evidence>
<reference evidence="3" key="1">
    <citation type="journal article" date="2019" name="Int. J. Syst. Evol. Microbiol.">
        <title>The Global Catalogue of Microorganisms (GCM) 10K type strain sequencing project: providing services to taxonomists for standard genome sequencing and annotation.</title>
        <authorList>
            <consortium name="The Broad Institute Genomics Platform"/>
            <consortium name="The Broad Institute Genome Sequencing Center for Infectious Disease"/>
            <person name="Wu L."/>
            <person name="Ma J."/>
        </authorList>
    </citation>
    <scope>NUCLEOTIDE SEQUENCE [LARGE SCALE GENOMIC DNA]</scope>
    <source>
        <strain evidence="3">LMG 29894</strain>
    </source>
</reference>
<feature type="domain" description="CinA C-terminal" evidence="1">
    <location>
        <begin position="10"/>
        <end position="160"/>
    </location>
</feature>